<dbReference type="SUPFAM" id="SSF160419">
    <property type="entry name" value="YdfO-like"/>
    <property type="match status" value="1"/>
</dbReference>
<evidence type="ECO:0000313" key="2">
    <source>
        <dbReference type="Proteomes" id="UP001629392"/>
    </source>
</evidence>
<dbReference type="InterPro" id="IPR036696">
    <property type="entry name" value="YdfO-like_sf"/>
</dbReference>
<organism evidence="1 2">
    <name type="scientific">Paraburkholderia strydomiana</name>
    <dbReference type="NCBI Taxonomy" id="1245417"/>
    <lineage>
        <taxon>Bacteria</taxon>
        <taxon>Pseudomonadati</taxon>
        <taxon>Pseudomonadota</taxon>
        <taxon>Betaproteobacteria</taxon>
        <taxon>Burkholderiales</taxon>
        <taxon>Burkholderiaceae</taxon>
        <taxon>Paraburkholderia</taxon>
    </lineage>
</organism>
<dbReference type="EMBL" id="JAQQCL010000021">
    <property type="protein sequence ID" value="MFM0719492.1"/>
    <property type="molecule type" value="Genomic_DNA"/>
</dbReference>
<comment type="caution">
    <text evidence="1">The sequence shown here is derived from an EMBL/GenBank/DDBJ whole genome shotgun (WGS) entry which is preliminary data.</text>
</comment>
<dbReference type="InterPro" id="IPR009833">
    <property type="entry name" value="DUF1398"/>
</dbReference>
<name>A0ABW9EK70_9BURK</name>
<dbReference type="Gene3D" id="3.30.1810.10">
    <property type="entry name" value="YdfO-like"/>
    <property type="match status" value="1"/>
</dbReference>
<dbReference type="RefSeq" id="WP_408155535.1">
    <property type="nucleotide sequence ID" value="NZ_JAQQCL010000021.1"/>
</dbReference>
<reference evidence="1 2" key="1">
    <citation type="journal article" date="2024" name="Chem. Sci.">
        <title>Discovery of megapolipeptins by genome mining of a Burkholderiales bacteria collection.</title>
        <authorList>
            <person name="Paulo B.S."/>
            <person name="Recchia M.J.J."/>
            <person name="Lee S."/>
            <person name="Fergusson C.H."/>
            <person name="Romanowski S.B."/>
            <person name="Hernandez A."/>
            <person name="Krull N."/>
            <person name="Liu D.Y."/>
            <person name="Cavanagh H."/>
            <person name="Bos A."/>
            <person name="Gray C.A."/>
            <person name="Murphy B.T."/>
            <person name="Linington R.G."/>
            <person name="Eustaquio A.S."/>
        </authorList>
    </citation>
    <scope>NUCLEOTIDE SEQUENCE [LARGE SCALE GENOMIC DNA]</scope>
    <source>
        <strain evidence="1 2">RL17-350-BIC-E</strain>
    </source>
</reference>
<sequence>MSKAIENLEAAQQRAMSGRPKVGGFPYQADTLRRAGVTRNVWFLPACESLYLTEDGPVVMQGTPLVSGAADVPPFDQHALVRALRIDQAGKSSFPEFLEASWRAGVVRYDVDLVNRIVTYYGCQDEQYVEQYPAPEGQ</sequence>
<keyword evidence="2" id="KW-1185">Reference proteome</keyword>
<proteinExistence type="predicted"/>
<dbReference type="Proteomes" id="UP001629392">
    <property type="component" value="Unassembled WGS sequence"/>
</dbReference>
<protein>
    <submittedName>
        <fullName evidence="1">DUF1398 family protein</fullName>
    </submittedName>
</protein>
<gene>
    <name evidence="1" type="ORF">PQQ73_24500</name>
</gene>
<evidence type="ECO:0000313" key="1">
    <source>
        <dbReference type="EMBL" id="MFM0719492.1"/>
    </source>
</evidence>
<dbReference type="Pfam" id="PF07166">
    <property type="entry name" value="DUF1398"/>
    <property type="match status" value="1"/>
</dbReference>
<accession>A0ABW9EK70</accession>